<protein>
    <recommendedName>
        <fullName evidence="3 7">6,7-dimethyl-8-ribityllumazine synthase</fullName>
        <shortName evidence="7">DMRL synthase</shortName>
        <shortName evidence="7">LS</shortName>
        <shortName evidence="7">Lumazine synthase</shortName>
        <ecNumber evidence="3 7">2.5.1.78</ecNumber>
    </recommendedName>
</protein>
<evidence type="ECO:0000256" key="1">
    <source>
        <dbReference type="ARBA" id="ARBA00004917"/>
    </source>
</evidence>
<feature type="binding site" evidence="7">
    <location>
        <position position="136"/>
    </location>
    <ligand>
        <name>(2S)-2-hydroxy-3-oxobutyl phosphate</name>
        <dbReference type="ChEBI" id="CHEBI:58830"/>
    </ligand>
</feature>
<comment type="catalytic activity">
    <reaction evidence="6 7">
        <text>(2S)-2-hydroxy-3-oxobutyl phosphate + 5-amino-6-(D-ribitylamino)uracil = 6,7-dimethyl-8-(1-D-ribityl)lumazine + phosphate + 2 H2O + H(+)</text>
        <dbReference type="Rhea" id="RHEA:26152"/>
        <dbReference type="ChEBI" id="CHEBI:15377"/>
        <dbReference type="ChEBI" id="CHEBI:15378"/>
        <dbReference type="ChEBI" id="CHEBI:15934"/>
        <dbReference type="ChEBI" id="CHEBI:43474"/>
        <dbReference type="ChEBI" id="CHEBI:58201"/>
        <dbReference type="ChEBI" id="CHEBI:58830"/>
        <dbReference type="EC" id="2.5.1.78"/>
    </reaction>
</comment>
<keyword evidence="5 7" id="KW-0808">Transferase</keyword>
<evidence type="ECO:0000313" key="8">
    <source>
        <dbReference type="EMBL" id="MDR6846637.1"/>
    </source>
</evidence>
<dbReference type="EC" id="2.5.1.78" evidence="3 7"/>
<dbReference type="NCBIfam" id="TIGR00114">
    <property type="entry name" value="lumazine-synth"/>
    <property type="match status" value="1"/>
</dbReference>
<dbReference type="InterPro" id="IPR036467">
    <property type="entry name" value="LS/RS_sf"/>
</dbReference>
<dbReference type="PANTHER" id="PTHR21058:SF0">
    <property type="entry name" value="6,7-DIMETHYL-8-RIBITYLLUMAZINE SYNTHASE"/>
    <property type="match status" value="1"/>
</dbReference>
<evidence type="ECO:0000256" key="2">
    <source>
        <dbReference type="ARBA" id="ARBA00007424"/>
    </source>
</evidence>
<evidence type="ECO:0000256" key="6">
    <source>
        <dbReference type="ARBA" id="ARBA00048785"/>
    </source>
</evidence>
<comment type="function">
    <text evidence="7">Catalyzes the formation of 6,7-dimethyl-8-ribityllumazine by condensation of 5-amino-6-(D-ribitylamino)uracil with 3,4-dihydroxy-2-butanone 4-phosphate. This is the penultimate step in the biosynthesis of riboflavin.</text>
</comment>
<gene>
    <name evidence="7" type="primary">ribH</name>
    <name evidence="8" type="ORF">J2W95_003356</name>
</gene>
<feature type="binding site" evidence="7">
    <location>
        <begin position="89"/>
        <end position="91"/>
    </location>
    <ligand>
        <name>5-amino-6-(D-ribitylamino)uracil</name>
        <dbReference type="ChEBI" id="CHEBI:15934"/>
    </ligand>
</feature>
<dbReference type="PANTHER" id="PTHR21058">
    <property type="entry name" value="6,7-DIMETHYL-8-RIBITYLLUMAZINE SYNTHASE DMRL SYNTHASE LUMAZINE SYNTHASE"/>
    <property type="match status" value="1"/>
</dbReference>
<accession>A0ABU1S6H7</accession>
<feature type="binding site" evidence="7">
    <location>
        <begin position="94"/>
        <end position="95"/>
    </location>
    <ligand>
        <name>(2S)-2-hydroxy-3-oxobutyl phosphate</name>
        <dbReference type="ChEBI" id="CHEBI:58830"/>
    </ligand>
</feature>
<feature type="binding site" evidence="7">
    <location>
        <position position="122"/>
    </location>
    <ligand>
        <name>5-amino-6-(D-ribitylamino)uracil</name>
        <dbReference type="ChEBI" id="CHEBI:15934"/>
    </ligand>
</feature>
<evidence type="ECO:0000313" key="9">
    <source>
        <dbReference type="Proteomes" id="UP001261871"/>
    </source>
</evidence>
<name>A0ABU1S6H7_9FLAO</name>
<keyword evidence="9" id="KW-1185">Reference proteome</keyword>
<dbReference type="Proteomes" id="UP001261871">
    <property type="component" value="Unassembled WGS sequence"/>
</dbReference>
<comment type="similarity">
    <text evidence="2 7">Belongs to the DMRL synthase family.</text>
</comment>
<evidence type="ECO:0000256" key="3">
    <source>
        <dbReference type="ARBA" id="ARBA00012664"/>
    </source>
</evidence>
<comment type="caution">
    <text evidence="8">The sequence shown here is derived from an EMBL/GenBank/DDBJ whole genome shotgun (WGS) entry which is preliminary data.</text>
</comment>
<keyword evidence="4 7" id="KW-0686">Riboflavin biosynthesis</keyword>
<feature type="binding site" evidence="7">
    <location>
        <begin position="65"/>
        <end position="67"/>
    </location>
    <ligand>
        <name>5-amino-6-(D-ribitylamino)uracil</name>
        <dbReference type="ChEBI" id="CHEBI:15934"/>
    </ligand>
</feature>
<dbReference type="InterPro" id="IPR002180">
    <property type="entry name" value="LS/RS"/>
</dbReference>
<dbReference type="CDD" id="cd09209">
    <property type="entry name" value="Lumazine_synthase-I"/>
    <property type="match status" value="1"/>
</dbReference>
<comment type="pathway">
    <text evidence="1 7">Cofactor biosynthesis; riboflavin biosynthesis; riboflavin from 2-hydroxy-3-oxobutyl phosphate and 5-amino-6-(D-ribitylamino)uracil: step 1/2.</text>
</comment>
<dbReference type="GO" id="GO:0000906">
    <property type="term" value="F:6,7-dimethyl-8-ribityllumazine synthase activity"/>
    <property type="evidence" value="ECO:0007669"/>
    <property type="project" value="UniProtKB-EC"/>
</dbReference>
<proteinExistence type="inferred from homology"/>
<feature type="active site" description="Proton donor" evidence="7">
    <location>
        <position position="97"/>
    </location>
</feature>
<dbReference type="Pfam" id="PF00885">
    <property type="entry name" value="DMRL_synthase"/>
    <property type="match status" value="1"/>
</dbReference>
<evidence type="ECO:0000256" key="4">
    <source>
        <dbReference type="ARBA" id="ARBA00022619"/>
    </source>
</evidence>
<evidence type="ECO:0000256" key="7">
    <source>
        <dbReference type="HAMAP-Rule" id="MF_00178"/>
    </source>
</evidence>
<organism evidence="8 9">
    <name type="scientific">Flavobacterium granuli</name>
    <dbReference type="NCBI Taxonomy" id="280093"/>
    <lineage>
        <taxon>Bacteria</taxon>
        <taxon>Pseudomonadati</taxon>
        <taxon>Bacteroidota</taxon>
        <taxon>Flavobacteriia</taxon>
        <taxon>Flavobacteriales</taxon>
        <taxon>Flavobacteriaceae</taxon>
        <taxon>Flavobacterium</taxon>
    </lineage>
</organism>
<reference evidence="8 9" key="1">
    <citation type="submission" date="2023-07" db="EMBL/GenBank/DDBJ databases">
        <title>Sorghum-associated microbial communities from plants grown in Nebraska, USA.</title>
        <authorList>
            <person name="Schachtman D."/>
        </authorList>
    </citation>
    <scope>NUCLEOTIDE SEQUENCE [LARGE SCALE GENOMIC DNA]</scope>
    <source>
        <strain evidence="8 9">BE124</strain>
    </source>
</reference>
<feature type="binding site" evidence="7">
    <location>
        <position position="31"/>
    </location>
    <ligand>
        <name>5-amino-6-(D-ribitylamino)uracil</name>
        <dbReference type="ChEBI" id="CHEBI:15934"/>
    </ligand>
</feature>
<dbReference type="InterPro" id="IPR034964">
    <property type="entry name" value="LS"/>
</dbReference>
<dbReference type="SUPFAM" id="SSF52121">
    <property type="entry name" value="Lumazine synthase"/>
    <property type="match status" value="1"/>
</dbReference>
<dbReference type="Gene3D" id="3.40.50.960">
    <property type="entry name" value="Lumazine/riboflavin synthase"/>
    <property type="match status" value="1"/>
</dbReference>
<evidence type="ECO:0000256" key="5">
    <source>
        <dbReference type="ARBA" id="ARBA00022679"/>
    </source>
</evidence>
<dbReference type="EMBL" id="JAVDTX010000008">
    <property type="protein sequence ID" value="MDR6846637.1"/>
    <property type="molecule type" value="Genomic_DNA"/>
</dbReference>
<dbReference type="HAMAP" id="MF_00178">
    <property type="entry name" value="Lumazine_synth"/>
    <property type="match status" value="1"/>
</dbReference>
<dbReference type="RefSeq" id="WP_310008976.1">
    <property type="nucleotide sequence ID" value="NZ_JAVDTX010000008.1"/>
</dbReference>
<sequence length="191" mass="21091">MATVNKNLSDYDKNTVPNAKDFRFGIVVSEWNDNITEGLYNGALTALLENEVPSHHIIRWNVPGSFELIYGSKKMLQTQNVDAVIAIGCVIQGQTKHFDFVCEGVTQGIKDLNVQTDIPVIFCVLTDDTMQQSIDRSGGIHGNKGTEAAIAAIKMAYIRQQASLTHRAIDDQHLLSPGALRIENLPLQIEE</sequence>